<keyword evidence="2" id="KW-0645">Protease</keyword>
<dbReference type="RefSeq" id="WP_269032653.1">
    <property type="nucleotide sequence ID" value="NZ_CP114040.1"/>
</dbReference>
<evidence type="ECO:0000313" key="5">
    <source>
        <dbReference type="EMBL" id="WAS90323.1"/>
    </source>
</evidence>
<dbReference type="Gene3D" id="2.40.10.10">
    <property type="entry name" value="Trypsin-like serine proteases"/>
    <property type="match status" value="1"/>
</dbReference>
<sequence>MVYARFQSTALSVLASTVLAGITACDVEPGVGFRELELPGGDPVLDESPGGSYCRGCVTDFRVLPSDTPGMTSLDLCVDLSVKRIDNVSTLPGAAGNPAWFQGILWSLYDAASDTALCENCQYKVLESELERRALIRISDLPSALTDDLLRLDMVLGAGSTTYPANLNDFPSVSISEASGPWSCVNGDSKKGPDVDAVGDGAILPDDEIAAAAVHIAYDWPYGGVRSCSGVLVSPSQVLTAAHCFHPGVAPKNLRISVGEREPVLLPDQPNIVATSITPHPSWDMGKPALQHDLAIVELDKAVDVPPVQIADFDPLVDCDDSAEAYGFGVGAVGAGTFDWGLLRRVELEARSKLCIDPLSQHCVDTQALLPYTPPAGLDADFHGMCHGDSGGPVVATCGGGRFVVGITAARVLGLADGEKLPDETPLEPLGAAFAFTHHNVCGRDDAVGFAATRLDVPDVQSWLADVLDSPEVYEIPVSK</sequence>
<dbReference type="PANTHER" id="PTHR24260">
    <property type="match status" value="1"/>
</dbReference>
<feature type="chain" id="PRO_5046015563" evidence="3">
    <location>
        <begin position="21"/>
        <end position="480"/>
    </location>
</feature>
<protein>
    <submittedName>
        <fullName evidence="5">Trypsin-like serine protease</fullName>
        <ecNumber evidence="5">3.4.21.-</ecNumber>
    </submittedName>
</protein>
<dbReference type="InterPro" id="IPR009003">
    <property type="entry name" value="Peptidase_S1_PA"/>
</dbReference>
<evidence type="ECO:0000313" key="6">
    <source>
        <dbReference type="Proteomes" id="UP001164459"/>
    </source>
</evidence>
<evidence type="ECO:0000259" key="4">
    <source>
        <dbReference type="PROSITE" id="PS50240"/>
    </source>
</evidence>
<feature type="domain" description="Peptidase S1" evidence="4">
    <location>
        <begin position="155"/>
        <end position="469"/>
    </location>
</feature>
<dbReference type="Pfam" id="PF00089">
    <property type="entry name" value="Trypsin"/>
    <property type="match status" value="1"/>
</dbReference>
<dbReference type="PROSITE" id="PS00134">
    <property type="entry name" value="TRYPSIN_HIS"/>
    <property type="match status" value="1"/>
</dbReference>
<evidence type="ECO:0000256" key="3">
    <source>
        <dbReference type="SAM" id="SignalP"/>
    </source>
</evidence>
<dbReference type="InterPro" id="IPR001254">
    <property type="entry name" value="Trypsin_dom"/>
</dbReference>
<dbReference type="InterPro" id="IPR001314">
    <property type="entry name" value="Peptidase_S1A"/>
</dbReference>
<keyword evidence="6" id="KW-1185">Reference proteome</keyword>
<keyword evidence="3" id="KW-0732">Signal</keyword>
<dbReference type="PRINTS" id="PR00722">
    <property type="entry name" value="CHYMOTRYPSIN"/>
</dbReference>
<proteinExistence type="predicted"/>
<dbReference type="PROSITE" id="PS50240">
    <property type="entry name" value="TRYPSIN_DOM"/>
    <property type="match status" value="1"/>
</dbReference>
<dbReference type="InterPro" id="IPR043504">
    <property type="entry name" value="Peptidase_S1_PA_chymotrypsin"/>
</dbReference>
<dbReference type="EC" id="3.4.21.-" evidence="5"/>
<accession>A0ABY7GTT8</accession>
<name>A0ABY7GTT8_9BACT</name>
<dbReference type="PROSITE" id="PS00135">
    <property type="entry name" value="TRYPSIN_SER"/>
    <property type="match status" value="1"/>
</dbReference>
<evidence type="ECO:0000256" key="2">
    <source>
        <dbReference type="RuleBase" id="RU363034"/>
    </source>
</evidence>
<dbReference type="InterPro" id="IPR018114">
    <property type="entry name" value="TRYPSIN_HIS"/>
</dbReference>
<keyword evidence="1" id="KW-1015">Disulfide bond</keyword>
<dbReference type="InterPro" id="IPR051333">
    <property type="entry name" value="CLIP_Serine_Protease"/>
</dbReference>
<dbReference type="Proteomes" id="UP001164459">
    <property type="component" value="Chromosome"/>
</dbReference>
<dbReference type="PROSITE" id="PS51257">
    <property type="entry name" value="PROKAR_LIPOPROTEIN"/>
    <property type="match status" value="1"/>
</dbReference>
<dbReference type="PANTHER" id="PTHR24260:SF136">
    <property type="entry name" value="GH08193P-RELATED"/>
    <property type="match status" value="1"/>
</dbReference>
<organism evidence="5 6">
    <name type="scientific">Nannocystis punicea</name>
    <dbReference type="NCBI Taxonomy" id="2995304"/>
    <lineage>
        <taxon>Bacteria</taxon>
        <taxon>Pseudomonadati</taxon>
        <taxon>Myxococcota</taxon>
        <taxon>Polyangia</taxon>
        <taxon>Nannocystales</taxon>
        <taxon>Nannocystaceae</taxon>
        <taxon>Nannocystis</taxon>
    </lineage>
</organism>
<dbReference type="EMBL" id="CP114040">
    <property type="protein sequence ID" value="WAS90323.1"/>
    <property type="molecule type" value="Genomic_DNA"/>
</dbReference>
<gene>
    <name evidence="5" type="ORF">O0S08_29390</name>
</gene>
<dbReference type="InterPro" id="IPR033116">
    <property type="entry name" value="TRYPSIN_SER"/>
</dbReference>
<keyword evidence="2 5" id="KW-0378">Hydrolase</keyword>
<evidence type="ECO:0000256" key="1">
    <source>
        <dbReference type="ARBA" id="ARBA00023157"/>
    </source>
</evidence>
<feature type="signal peptide" evidence="3">
    <location>
        <begin position="1"/>
        <end position="20"/>
    </location>
</feature>
<keyword evidence="2" id="KW-0720">Serine protease</keyword>
<reference evidence="5" key="1">
    <citation type="submission" date="2022-11" db="EMBL/GenBank/DDBJ databases">
        <title>Minimal conservation of predation-associated metabolite biosynthetic gene clusters underscores biosynthetic potential of Myxococcota including descriptions for ten novel species: Archangium lansinium sp. nov., Myxococcus landrumus sp. nov., Nannocystis bai.</title>
        <authorList>
            <person name="Ahearne A."/>
            <person name="Stevens C."/>
            <person name="Dowd S."/>
        </authorList>
    </citation>
    <scope>NUCLEOTIDE SEQUENCE</scope>
    <source>
        <strain evidence="5">Fl3</strain>
    </source>
</reference>
<dbReference type="SUPFAM" id="SSF50494">
    <property type="entry name" value="Trypsin-like serine proteases"/>
    <property type="match status" value="1"/>
</dbReference>
<dbReference type="GO" id="GO:0016787">
    <property type="term" value="F:hydrolase activity"/>
    <property type="evidence" value="ECO:0007669"/>
    <property type="project" value="UniProtKB-KW"/>
</dbReference>
<dbReference type="SMART" id="SM00020">
    <property type="entry name" value="Tryp_SPc"/>
    <property type="match status" value="1"/>
</dbReference>